<dbReference type="EMBL" id="PGTZ01000009">
    <property type="protein sequence ID" value="PJI91130.1"/>
    <property type="molecule type" value="Genomic_DNA"/>
</dbReference>
<feature type="repeat" description="TPR" evidence="1">
    <location>
        <begin position="608"/>
        <end position="641"/>
    </location>
</feature>
<accession>A0A2M8WJM2</accession>
<reference evidence="3 4" key="1">
    <citation type="submission" date="2017-11" db="EMBL/GenBank/DDBJ databases">
        <title>Genomic Encyclopedia of Archaeal and Bacterial Type Strains, Phase II (KMG-II): From Individual Species to Whole Genera.</title>
        <authorList>
            <person name="Goeker M."/>
        </authorList>
    </citation>
    <scope>NUCLEOTIDE SEQUENCE [LARGE SCALE GENOMIC DNA]</scope>
    <source>
        <strain evidence="3 4">DSM 22413</strain>
    </source>
</reference>
<evidence type="ECO:0000256" key="1">
    <source>
        <dbReference type="PROSITE-ProRule" id="PRU00339"/>
    </source>
</evidence>
<dbReference type="Pfam" id="PF13560">
    <property type="entry name" value="HTH_31"/>
    <property type="match status" value="1"/>
</dbReference>
<gene>
    <name evidence="3" type="ORF">CLV34_2397</name>
</gene>
<dbReference type="Gene3D" id="1.10.10.10">
    <property type="entry name" value="Winged helix-like DNA-binding domain superfamily/Winged helix DNA-binding domain"/>
    <property type="match status" value="1"/>
</dbReference>
<dbReference type="SUPFAM" id="SSF47413">
    <property type="entry name" value="lambda repressor-like DNA-binding domains"/>
    <property type="match status" value="1"/>
</dbReference>
<dbReference type="PROSITE" id="PS50005">
    <property type="entry name" value="TPR"/>
    <property type="match status" value="1"/>
</dbReference>
<sequence length="756" mass="80251">MTTSLGSLLRGYRLAADMTLEALAAASGVSDRAIGDIERGTSRGPQHRTVCALADALGLAGTDRDALVLAARTGRRRDARPPLHTLPLPRPVGDFVGRAAEREQVGALLRAAAPGAASPVVLVSGPPGFGKSTLAVQVAVDLGGDFDDVLFLDLRGLDREPLAPATVVRRVLEAVGPDGGPTVGPREAPAALRAALAGRRVLLVLDNAASEDQVRAVVPSAGPAAVLVTSRRSLGGLEDVRRFALERLGVDDAVGLLGAMLPDRDDERDDLVRLAELCDAVPLALRIAGNRLATRAGWPVSGLVARLAVEERRLDTLVAGDLGVAAAFRSSFEQLGPGAQQLFRRLAVIEAPTVGAALAAVLVGGSRWRAEDLLDELVDLSLLQHVAGDRFQLHDLLRLFADHELRAQEDAESARAVGVAADRWLLASAVRAGRYFEPEHQDTVDPGDGLLDLDGTPDAMAWLKAESVSWLAALRRAARSGDHRRVVEVADSLHWFSDLWAVWVSWAEVFELSAQSARQLGDDALVAVHEGYLAWAQMECLDDSDAAFASALRAVEAAERAADEAKAGWASAYLAWIATRRDDLAVAEVHAEAAVRWLRAAGDREGYPQALVALGNVRAKLGRIDDAIALMRQVIEVATDERTRPRAQVALFTEASGYANLAGYLGQAERWEEMLEVATTAVEVSERLGAARIRSNAYLSRGTALRMLGRNAEAVAVLAVSLEIRQGVPGDAARARVQHALEDATAGLPCDPAGPA</sequence>
<dbReference type="Gene3D" id="1.25.40.10">
    <property type="entry name" value="Tetratricopeptide repeat domain"/>
    <property type="match status" value="2"/>
</dbReference>
<dbReference type="PANTHER" id="PTHR47691">
    <property type="entry name" value="REGULATOR-RELATED"/>
    <property type="match status" value="1"/>
</dbReference>
<dbReference type="PROSITE" id="PS50943">
    <property type="entry name" value="HTH_CROC1"/>
    <property type="match status" value="1"/>
</dbReference>
<dbReference type="SMART" id="SM00530">
    <property type="entry name" value="HTH_XRE"/>
    <property type="match status" value="1"/>
</dbReference>
<dbReference type="CDD" id="cd00093">
    <property type="entry name" value="HTH_XRE"/>
    <property type="match status" value="1"/>
</dbReference>
<feature type="domain" description="HTH cro/C1-type" evidence="2">
    <location>
        <begin position="9"/>
        <end position="67"/>
    </location>
</feature>
<keyword evidence="4" id="KW-1185">Reference proteome</keyword>
<protein>
    <submittedName>
        <fullName evidence="3">NB-ARC domain-containing protein</fullName>
    </submittedName>
</protein>
<dbReference type="GO" id="GO:0043531">
    <property type="term" value="F:ADP binding"/>
    <property type="evidence" value="ECO:0007669"/>
    <property type="project" value="InterPro"/>
</dbReference>
<dbReference type="Proteomes" id="UP000231586">
    <property type="component" value="Unassembled WGS sequence"/>
</dbReference>
<name>A0A2M8WJM2_9MICO</name>
<dbReference type="Pfam" id="PF13191">
    <property type="entry name" value="AAA_16"/>
    <property type="match status" value="1"/>
</dbReference>
<dbReference type="InterPro" id="IPR041664">
    <property type="entry name" value="AAA_16"/>
</dbReference>
<dbReference type="InterPro" id="IPR010982">
    <property type="entry name" value="Lambda_DNA-bd_dom_sf"/>
</dbReference>
<keyword evidence="1" id="KW-0802">TPR repeat</keyword>
<comment type="caution">
    <text evidence="3">The sequence shown here is derived from an EMBL/GenBank/DDBJ whole genome shotgun (WGS) entry which is preliminary data.</text>
</comment>
<dbReference type="RefSeq" id="WP_100350511.1">
    <property type="nucleotide sequence ID" value="NZ_PGTZ01000009.1"/>
</dbReference>
<dbReference type="Gene3D" id="3.40.50.300">
    <property type="entry name" value="P-loop containing nucleotide triphosphate hydrolases"/>
    <property type="match status" value="1"/>
</dbReference>
<proteinExistence type="predicted"/>
<dbReference type="Gene3D" id="1.10.260.40">
    <property type="entry name" value="lambda repressor-like DNA-binding domains"/>
    <property type="match status" value="1"/>
</dbReference>
<dbReference type="InterPro" id="IPR003593">
    <property type="entry name" value="AAA+_ATPase"/>
</dbReference>
<dbReference type="SMART" id="SM00028">
    <property type="entry name" value="TPR"/>
    <property type="match status" value="3"/>
</dbReference>
<dbReference type="PANTHER" id="PTHR47691:SF3">
    <property type="entry name" value="HTH-TYPE TRANSCRIPTIONAL REGULATOR RV0890C-RELATED"/>
    <property type="match status" value="1"/>
</dbReference>
<evidence type="ECO:0000313" key="4">
    <source>
        <dbReference type="Proteomes" id="UP000231586"/>
    </source>
</evidence>
<dbReference type="InterPro" id="IPR011990">
    <property type="entry name" value="TPR-like_helical_dom_sf"/>
</dbReference>
<dbReference type="OrthoDB" id="7628974at2"/>
<organism evidence="3 4">
    <name type="scientific">Luteimicrobium subarcticum</name>
    <dbReference type="NCBI Taxonomy" id="620910"/>
    <lineage>
        <taxon>Bacteria</taxon>
        <taxon>Bacillati</taxon>
        <taxon>Actinomycetota</taxon>
        <taxon>Actinomycetes</taxon>
        <taxon>Micrococcales</taxon>
        <taxon>Luteimicrobium</taxon>
    </lineage>
</organism>
<dbReference type="InterPro" id="IPR001387">
    <property type="entry name" value="Cro/C1-type_HTH"/>
</dbReference>
<dbReference type="InterPro" id="IPR019734">
    <property type="entry name" value="TPR_rpt"/>
</dbReference>
<dbReference type="PRINTS" id="PR00364">
    <property type="entry name" value="DISEASERSIST"/>
</dbReference>
<dbReference type="SUPFAM" id="SSF48452">
    <property type="entry name" value="TPR-like"/>
    <property type="match status" value="2"/>
</dbReference>
<dbReference type="GO" id="GO:0003677">
    <property type="term" value="F:DNA binding"/>
    <property type="evidence" value="ECO:0007669"/>
    <property type="project" value="InterPro"/>
</dbReference>
<dbReference type="InterPro" id="IPR036388">
    <property type="entry name" value="WH-like_DNA-bd_sf"/>
</dbReference>
<dbReference type="AlphaFoldDB" id="A0A2M8WJM2"/>
<evidence type="ECO:0000313" key="3">
    <source>
        <dbReference type="EMBL" id="PJI91130.1"/>
    </source>
</evidence>
<dbReference type="InterPro" id="IPR027417">
    <property type="entry name" value="P-loop_NTPase"/>
</dbReference>
<dbReference type="SMART" id="SM00382">
    <property type="entry name" value="AAA"/>
    <property type="match status" value="1"/>
</dbReference>
<dbReference type="SUPFAM" id="SSF52540">
    <property type="entry name" value="P-loop containing nucleoside triphosphate hydrolases"/>
    <property type="match status" value="1"/>
</dbReference>
<evidence type="ECO:0000259" key="2">
    <source>
        <dbReference type="PROSITE" id="PS50943"/>
    </source>
</evidence>